<dbReference type="GeneID" id="129928525"/>
<organism evidence="2 3">
    <name type="scientific">Biomphalaria glabrata</name>
    <name type="common">Bloodfluke planorb</name>
    <name type="synonym">Freshwater snail</name>
    <dbReference type="NCBI Taxonomy" id="6526"/>
    <lineage>
        <taxon>Eukaryota</taxon>
        <taxon>Metazoa</taxon>
        <taxon>Spiralia</taxon>
        <taxon>Lophotrochozoa</taxon>
        <taxon>Mollusca</taxon>
        <taxon>Gastropoda</taxon>
        <taxon>Heterobranchia</taxon>
        <taxon>Euthyneura</taxon>
        <taxon>Panpulmonata</taxon>
        <taxon>Hygrophila</taxon>
        <taxon>Lymnaeoidea</taxon>
        <taxon>Planorbidae</taxon>
        <taxon>Biomphalaria</taxon>
    </lineage>
</organism>
<accession>A0A9W3BI61</accession>
<dbReference type="RefSeq" id="XP_055899124.1">
    <property type="nucleotide sequence ID" value="XM_056043149.1"/>
</dbReference>
<evidence type="ECO:0000256" key="1">
    <source>
        <dbReference type="SAM" id="MobiDB-lite"/>
    </source>
</evidence>
<sequence length="460" mass="51471">MSYPTFLIEKKDLEGGLVHPKGTLLLKLSGNNAMKSSIGSLLEALKLSAAEVTALYRFENPYTWFLVPTTAKVRDRLVGKSFGSETSFKVEIFPIEEERVKITLHWVSPSIAKTKIVEIIETFAEQGSKVEVTKIGASDKWVSFIKAKKDAPIPHYIQLRYEGDPKIYKVLVTIPGRRQQCLHCGLDQHWSNQCPTRKAGPARTVPPKEKPGPLSYAQAVKEGNPKEKEIEKWLQKDGFTIVEKGKKGVFKVSPKKISKVSDVAASSMMADAATSSVVASTPEIAVDAEVETPQSVEDFKLKKRFRSKEHVRSAPGSPTKLKRKRCLSVSSCEDLFASPRIIREVVSPPNTSLDVSALDIPETPPTLVIDEGGTPIINTALSILRPMVRKHQDWLDENSTEIRKLLDEKHKLHKLYLNNTNPQSSKDAFTNIRKNVQKHSLAEKPQELTSFLQRSTKRWT</sequence>
<dbReference type="AlphaFoldDB" id="A0A9W3BI61"/>
<keyword evidence="2" id="KW-1185">Reference proteome</keyword>
<gene>
    <name evidence="3" type="primary">LOC129928525</name>
</gene>
<reference evidence="3" key="1">
    <citation type="submission" date="2025-08" db="UniProtKB">
        <authorList>
            <consortium name="RefSeq"/>
        </authorList>
    </citation>
    <scope>IDENTIFICATION</scope>
</reference>
<evidence type="ECO:0000313" key="2">
    <source>
        <dbReference type="Proteomes" id="UP001165740"/>
    </source>
</evidence>
<evidence type="ECO:0000313" key="3">
    <source>
        <dbReference type="RefSeq" id="XP_055899124.1"/>
    </source>
</evidence>
<dbReference type="OMA" id="GNNAMKS"/>
<protein>
    <submittedName>
        <fullName evidence="3">Uncharacterized protein LOC129928525</fullName>
    </submittedName>
</protein>
<proteinExistence type="predicted"/>
<name>A0A9W3BI61_BIOGL</name>
<feature type="region of interest" description="Disordered" evidence="1">
    <location>
        <begin position="195"/>
        <end position="214"/>
    </location>
</feature>
<dbReference type="OrthoDB" id="6200385at2759"/>
<dbReference type="Proteomes" id="UP001165740">
    <property type="component" value="Chromosome 10"/>
</dbReference>